<evidence type="ECO:0000256" key="3">
    <source>
        <dbReference type="ARBA" id="ARBA00023125"/>
    </source>
</evidence>
<dbReference type="PROSITE" id="PS50977">
    <property type="entry name" value="HTH_TETR_2"/>
    <property type="match status" value="1"/>
</dbReference>
<dbReference type="HOGENOM" id="CLU_069543_0_2_11"/>
<proteinExistence type="predicted"/>
<dbReference type="SUPFAM" id="SSF46689">
    <property type="entry name" value="Homeodomain-like"/>
    <property type="match status" value="1"/>
</dbReference>
<dbReference type="EMBL" id="CP000479">
    <property type="protein sequence ID" value="ABK64791.1"/>
    <property type="molecule type" value="Genomic_DNA"/>
</dbReference>
<gene>
    <name evidence="7" type="ordered locus">MAV_5055</name>
</gene>
<evidence type="ECO:0000256" key="5">
    <source>
        <dbReference type="PROSITE-ProRule" id="PRU00335"/>
    </source>
</evidence>
<dbReference type="PRINTS" id="PR00400">
    <property type="entry name" value="TETREPRESSOR"/>
</dbReference>
<dbReference type="InterPro" id="IPR004111">
    <property type="entry name" value="Repressor_TetR_C"/>
</dbReference>
<keyword evidence="3 5" id="KW-0238">DNA-binding</keyword>
<dbReference type="InterPro" id="IPR003012">
    <property type="entry name" value="Tet_transcr_reg_TetR"/>
</dbReference>
<name>A0A0H2ZSV1_MYCA1</name>
<dbReference type="SUPFAM" id="SSF48498">
    <property type="entry name" value="Tetracyclin repressor-like, C-terminal domain"/>
    <property type="match status" value="1"/>
</dbReference>
<dbReference type="Pfam" id="PF00440">
    <property type="entry name" value="TetR_N"/>
    <property type="match status" value="1"/>
</dbReference>
<organism evidence="7 8">
    <name type="scientific">Mycobacterium avium (strain 104)</name>
    <dbReference type="NCBI Taxonomy" id="243243"/>
    <lineage>
        <taxon>Bacteria</taxon>
        <taxon>Bacillati</taxon>
        <taxon>Actinomycetota</taxon>
        <taxon>Actinomycetes</taxon>
        <taxon>Mycobacteriales</taxon>
        <taxon>Mycobacteriaceae</taxon>
        <taxon>Mycobacterium</taxon>
        <taxon>Mycobacterium avium complex (MAC)</taxon>
    </lineage>
</organism>
<dbReference type="Gene3D" id="1.10.357.10">
    <property type="entry name" value="Tetracycline Repressor, domain 2"/>
    <property type="match status" value="1"/>
</dbReference>
<keyword evidence="4" id="KW-0804">Transcription</keyword>
<evidence type="ECO:0000256" key="4">
    <source>
        <dbReference type="ARBA" id="ARBA00023163"/>
    </source>
</evidence>
<dbReference type="AlphaFoldDB" id="A0A0H2ZSV1"/>
<dbReference type="InterPro" id="IPR050109">
    <property type="entry name" value="HTH-type_TetR-like_transc_reg"/>
</dbReference>
<protein>
    <submittedName>
        <fullName evidence="7">Transcriptional regulator, TetR family protein</fullName>
    </submittedName>
</protein>
<dbReference type="InterPro" id="IPR036271">
    <property type="entry name" value="Tet_transcr_reg_TetR-rel_C_sf"/>
</dbReference>
<dbReference type="PANTHER" id="PTHR30055">
    <property type="entry name" value="HTH-TYPE TRANSCRIPTIONAL REGULATOR RUTR"/>
    <property type="match status" value="1"/>
</dbReference>
<dbReference type="Pfam" id="PF02909">
    <property type="entry name" value="TetR_C_1"/>
    <property type="match status" value="1"/>
</dbReference>
<evidence type="ECO:0000256" key="2">
    <source>
        <dbReference type="ARBA" id="ARBA00023015"/>
    </source>
</evidence>
<feature type="DNA-binding region" description="H-T-H motif" evidence="5">
    <location>
        <begin position="28"/>
        <end position="47"/>
    </location>
</feature>
<dbReference type="GO" id="GO:0003700">
    <property type="term" value="F:DNA-binding transcription factor activity"/>
    <property type="evidence" value="ECO:0007669"/>
    <property type="project" value="TreeGrafter"/>
</dbReference>
<dbReference type="RefSeq" id="WP_011726417.1">
    <property type="nucleotide sequence ID" value="NC_008595.1"/>
</dbReference>
<dbReference type="InterPro" id="IPR009057">
    <property type="entry name" value="Homeodomain-like_sf"/>
</dbReference>
<dbReference type="KEGG" id="mav:MAV_5055"/>
<sequence length="210" mass="22454">MRRAGLKREAVVRAAVKIADAEGIEAISMRRVSQALGVTPMALYRYLPDKDALIDVVVDESLAVVPVPDPSGSVTAELLRCFGGLYDLLLDHPGLARAAGERPLEGPFATRLGNNVLTLLQHNKIDEADAANLLVSAFSLTLGCALYRTSRSGRTASSRLSQVGDEAPAVRRLRGRLTVASADDTVFRDALTRLIAGYVTTAAKTGGRRR</sequence>
<keyword evidence="2" id="KW-0805">Transcription regulation</keyword>
<evidence type="ECO:0000313" key="8">
    <source>
        <dbReference type="Proteomes" id="UP000001574"/>
    </source>
</evidence>
<dbReference type="PANTHER" id="PTHR30055:SF151">
    <property type="entry name" value="TRANSCRIPTIONAL REGULATORY PROTEIN"/>
    <property type="match status" value="1"/>
</dbReference>
<dbReference type="GO" id="GO:0046677">
    <property type="term" value="P:response to antibiotic"/>
    <property type="evidence" value="ECO:0007669"/>
    <property type="project" value="InterPro"/>
</dbReference>
<evidence type="ECO:0000259" key="6">
    <source>
        <dbReference type="PROSITE" id="PS50977"/>
    </source>
</evidence>
<accession>A0A0H2ZSV1</accession>
<evidence type="ECO:0000313" key="7">
    <source>
        <dbReference type="EMBL" id="ABK64791.1"/>
    </source>
</evidence>
<evidence type="ECO:0000256" key="1">
    <source>
        <dbReference type="ARBA" id="ARBA00022491"/>
    </source>
</evidence>
<dbReference type="GO" id="GO:0000976">
    <property type="term" value="F:transcription cis-regulatory region binding"/>
    <property type="evidence" value="ECO:0007669"/>
    <property type="project" value="TreeGrafter"/>
</dbReference>
<reference evidence="7 8" key="1">
    <citation type="submission" date="2006-10" db="EMBL/GenBank/DDBJ databases">
        <authorList>
            <person name="Fleischmann R.D."/>
            <person name="Dodson R.J."/>
            <person name="Haft D.H."/>
            <person name="Merkel J.S."/>
            <person name="Nelson W.C."/>
            <person name="Fraser C.M."/>
        </authorList>
    </citation>
    <scope>NUCLEOTIDE SEQUENCE [LARGE SCALE GENOMIC DNA]</scope>
    <source>
        <strain evidence="7 8">104</strain>
    </source>
</reference>
<feature type="domain" description="HTH tetR-type" evidence="6">
    <location>
        <begin position="5"/>
        <end position="65"/>
    </location>
</feature>
<dbReference type="InterPro" id="IPR001647">
    <property type="entry name" value="HTH_TetR"/>
</dbReference>
<keyword evidence="1" id="KW-0678">Repressor</keyword>
<dbReference type="GO" id="GO:0045892">
    <property type="term" value="P:negative regulation of DNA-templated transcription"/>
    <property type="evidence" value="ECO:0007669"/>
    <property type="project" value="InterPro"/>
</dbReference>
<dbReference type="Proteomes" id="UP000001574">
    <property type="component" value="Chromosome"/>
</dbReference>